<dbReference type="CDD" id="cd06530">
    <property type="entry name" value="S26_SPase_I"/>
    <property type="match status" value="1"/>
</dbReference>
<dbReference type="PANTHER" id="PTHR43390:SF1">
    <property type="entry name" value="CHLOROPLAST PROCESSING PEPTIDASE"/>
    <property type="match status" value="1"/>
</dbReference>
<evidence type="ECO:0000313" key="8">
    <source>
        <dbReference type="Proteomes" id="UP001165652"/>
    </source>
</evidence>
<dbReference type="Proteomes" id="UP001165652">
    <property type="component" value="Unassembled WGS sequence"/>
</dbReference>
<keyword evidence="8" id="KW-1185">Reference proteome</keyword>
<proteinExistence type="inferred from homology"/>
<feature type="transmembrane region" description="Helical" evidence="5">
    <location>
        <begin position="37"/>
        <end position="55"/>
    </location>
</feature>
<dbReference type="InterPro" id="IPR000223">
    <property type="entry name" value="Pept_S26A_signal_pept_1"/>
</dbReference>
<name>A0ABT5J8Q9_RHOTP</name>
<organism evidence="7 8">
    <name type="scientific">Rhodoplanes tepidamans</name>
    <name type="common">Rhodoplanes cryptolactis</name>
    <dbReference type="NCBI Taxonomy" id="200616"/>
    <lineage>
        <taxon>Bacteria</taxon>
        <taxon>Pseudomonadati</taxon>
        <taxon>Pseudomonadota</taxon>
        <taxon>Alphaproteobacteria</taxon>
        <taxon>Hyphomicrobiales</taxon>
        <taxon>Nitrobacteraceae</taxon>
        <taxon>Rhodoplanes</taxon>
    </lineage>
</organism>
<accession>A0ABT5J8Q9</accession>
<gene>
    <name evidence="7" type="primary">lepB</name>
    <name evidence="7" type="ORF">PQJ73_10155</name>
</gene>
<keyword evidence="3 5" id="KW-0645">Protease</keyword>
<evidence type="ECO:0000256" key="4">
    <source>
        <dbReference type="ARBA" id="ARBA00022801"/>
    </source>
</evidence>
<evidence type="ECO:0000256" key="2">
    <source>
        <dbReference type="ARBA" id="ARBA00019232"/>
    </source>
</evidence>
<reference evidence="7" key="1">
    <citation type="journal article" date="2023" name="Microbiol Resour">
        <title>Genome Sequences of Rhodoplanes serenus and Two Thermotolerant Strains, Rhodoplanes tepidamans and 'Rhodoplanes cryptolactis,' Further Refine the Genus.</title>
        <authorList>
            <person name="Rayyan A.A."/>
            <person name="Kyndt J.A."/>
        </authorList>
    </citation>
    <scope>NUCLEOTIDE SEQUENCE</scope>
    <source>
        <strain evidence="7">DSM 9987</strain>
    </source>
</reference>
<protein>
    <recommendedName>
        <fullName evidence="2 5">Signal peptidase I</fullName>
        <ecNumber evidence="5">3.4.21.89</ecNumber>
    </recommendedName>
</protein>
<dbReference type="Gene3D" id="2.10.109.10">
    <property type="entry name" value="Umud Fragment, subunit A"/>
    <property type="match status" value="1"/>
</dbReference>
<feature type="transmembrane region" description="Helical" evidence="5">
    <location>
        <begin position="141"/>
        <end position="162"/>
    </location>
</feature>
<dbReference type="PRINTS" id="PR00727">
    <property type="entry name" value="LEADERPTASE"/>
</dbReference>
<feature type="transmembrane region" description="Helical" evidence="5">
    <location>
        <begin position="67"/>
        <end position="89"/>
    </location>
</feature>
<dbReference type="EMBL" id="JAQQLI010000012">
    <property type="protein sequence ID" value="MDC7786043.1"/>
    <property type="molecule type" value="Genomic_DNA"/>
</dbReference>
<dbReference type="GO" id="GO:0009003">
    <property type="term" value="F:signal peptidase activity"/>
    <property type="evidence" value="ECO:0007669"/>
    <property type="project" value="UniProtKB-EC"/>
</dbReference>
<feature type="transmembrane region" description="Helical" evidence="5">
    <location>
        <begin position="109"/>
        <end position="135"/>
    </location>
</feature>
<feature type="transmembrane region" description="Helical" evidence="5">
    <location>
        <begin position="174"/>
        <end position="195"/>
    </location>
</feature>
<dbReference type="SUPFAM" id="SSF51306">
    <property type="entry name" value="LexA/Signal peptidase"/>
    <property type="match status" value="1"/>
</dbReference>
<evidence type="ECO:0000256" key="1">
    <source>
        <dbReference type="ARBA" id="ARBA00009370"/>
    </source>
</evidence>
<dbReference type="Pfam" id="PF10502">
    <property type="entry name" value="Peptidase_S26"/>
    <property type="match status" value="1"/>
</dbReference>
<dbReference type="InterPro" id="IPR019533">
    <property type="entry name" value="Peptidase_S26"/>
</dbReference>
<comment type="caution">
    <text evidence="5">Lacks conserved residue(s) required for the propagation of feature annotation.</text>
</comment>
<keyword evidence="5" id="KW-1133">Transmembrane helix</keyword>
<keyword evidence="5" id="KW-0812">Transmembrane</keyword>
<evidence type="ECO:0000313" key="7">
    <source>
        <dbReference type="EMBL" id="MDC7786043.1"/>
    </source>
</evidence>
<evidence type="ECO:0000256" key="3">
    <source>
        <dbReference type="ARBA" id="ARBA00022670"/>
    </source>
</evidence>
<reference evidence="7" key="2">
    <citation type="submission" date="2023-02" db="EMBL/GenBank/DDBJ databases">
        <authorList>
            <person name="Rayyan A."/>
            <person name="Meyer T."/>
            <person name="Kyndt J.A."/>
        </authorList>
    </citation>
    <scope>NUCLEOTIDE SEQUENCE</scope>
    <source>
        <strain evidence="7">DSM 9987</strain>
    </source>
</reference>
<dbReference type="PANTHER" id="PTHR43390">
    <property type="entry name" value="SIGNAL PEPTIDASE I"/>
    <property type="match status" value="1"/>
</dbReference>
<evidence type="ECO:0000259" key="6">
    <source>
        <dbReference type="Pfam" id="PF10502"/>
    </source>
</evidence>
<sequence length="406" mass="44347">MTVAPTEPPSPSPWLTVWLSPRDTIERIVAQRPTRHVLLIAAVGAIASATGQLIGADVWHVLLDWRVATFIAVAGGGLGVLALYLNSVIFRAVGRLLGGRASARDLRAVLAWSGVPSILVVSICLAALLGLPAAWDASVALALQAAVIVATLWSWVVLAAMFGRVQGFGVWRTLLGIGLFWLVLTLISLALGLAIRTFVVQPFNIPGGSMMPTLEIGDHLFVTKYTYGYGRYSFPAGITSFHGRLMGREPERGDLVVYRLPKDDSTNYIHRLVGLPGDRIQMIGGVLHIDGQPVKRERVDDFVSDDGGRIVTIKRWRETLPNGVSYETLDLLDNGFLDHTQVYEVPPGHYFMLGDNRDNATDSRVSSRVGPVPFDHLVGRVWIIYASFDGARGGRMRPERLGLVLR</sequence>
<dbReference type="InterPro" id="IPR036286">
    <property type="entry name" value="LexA/Signal_pep-like_sf"/>
</dbReference>
<comment type="similarity">
    <text evidence="1 5">Belongs to the peptidase S26 family.</text>
</comment>
<comment type="subcellular location">
    <subcellularLocation>
        <location evidence="5">Membrane</location>
        <topology evidence="5">Single-pass type II membrane protein</topology>
    </subcellularLocation>
</comment>
<feature type="domain" description="Peptidase S26" evidence="6">
    <location>
        <begin position="181"/>
        <end position="385"/>
    </location>
</feature>
<dbReference type="PROSITE" id="PS00501">
    <property type="entry name" value="SPASE_I_1"/>
    <property type="match status" value="1"/>
</dbReference>
<keyword evidence="4 5" id="KW-0378">Hydrolase</keyword>
<dbReference type="InterPro" id="IPR019756">
    <property type="entry name" value="Pept_S26A_signal_pept_1_Ser-AS"/>
</dbReference>
<dbReference type="NCBIfam" id="TIGR02227">
    <property type="entry name" value="sigpep_I_bact"/>
    <property type="match status" value="1"/>
</dbReference>
<keyword evidence="5" id="KW-0472">Membrane</keyword>
<comment type="caution">
    <text evidence="7">The sequence shown here is derived from an EMBL/GenBank/DDBJ whole genome shotgun (WGS) entry which is preliminary data.</text>
</comment>
<evidence type="ECO:0000256" key="5">
    <source>
        <dbReference type="RuleBase" id="RU362042"/>
    </source>
</evidence>
<dbReference type="RefSeq" id="WP_272776890.1">
    <property type="nucleotide sequence ID" value="NZ_JAQQLI010000012.1"/>
</dbReference>
<dbReference type="EC" id="3.4.21.89" evidence="5"/>
<comment type="catalytic activity">
    <reaction evidence="5">
        <text>Cleavage of hydrophobic, N-terminal signal or leader sequences from secreted and periplasmic proteins.</text>
        <dbReference type="EC" id="3.4.21.89"/>
    </reaction>
</comment>